<keyword evidence="7" id="KW-1185">Reference proteome</keyword>
<feature type="transmembrane region" description="Helical" evidence="5">
    <location>
        <begin position="229"/>
        <end position="249"/>
    </location>
</feature>
<accession>E9T826</accession>
<dbReference type="GO" id="GO:0016020">
    <property type="term" value="C:membrane"/>
    <property type="evidence" value="ECO:0007669"/>
    <property type="project" value="UniProtKB-SubCell"/>
</dbReference>
<feature type="transmembrane region" description="Helical" evidence="5">
    <location>
        <begin position="387"/>
        <end position="408"/>
    </location>
</feature>
<dbReference type="EMBL" id="ADNW02000033">
    <property type="protein sequence ID" value="EGD21430.1"/>
    <property type="molecule type" value="Genomic_DNA"/>
</dbReference>
<evidence type="ECO:0000313" key="6">
    <source>
        <dbReference type="EMBL" id="EGD21430.1"/>
    </source>
</evidence>
<dbReference type="HOGENOM" id="CLU_007946_20_2_11"/>
<comment type="caution">
    <text evidence="6">The sequence shown here is derived from an EMBL/GenBank/DDBJ whole genome shotgun (WGS) entry which is preliminary data.</text>
</comment>
<reference evidence="6" key="1">
    <citation type="submission" date="2011-01" db="EMBL/GenBank/DDBJ databases">
        <authorList>
            <person name="Muzny D."/>
            <person name="Qin X."/>
            <person name="Buhay C."/>
            <person name="Dugan-Rocha S."/>
            <person name="Ding Y."/>
            <person name="Chen G."/>
            <person name="Hawes A."/>
            <person name="Holder M."/>
            <person name="Jhangiani S."/>
            <person name="Johnson A."/>
            <person name="Khan Z."/>
            <person name="Li Z."/>
            <person name="Liu W."/>
            <person name="Liu X."/>
            <person name="Perez L."/>
            <person name="Shen H."/>
            <person name="Wang Q."/>
            <person name="Watt J."/>
            <person name="Xi L."/>
            <person name="Xin Y."/>
            <person name="Zhou J."/>
            <person name="Deng J."/>
            <person name="Jiang H."/>
            <person name="Liu Y."/>
            <person name="Qu J."/>
            <person name="Song X.-Z."/>
            <person name="Zhang L."/>
            <person name="Villasana D."/>
            <person name="Johnson A."/>
            <person name="Liu J."/>
            <person name="Liyanage D."/>
            <person name="Lorensuhewa L."/>
            <person name="Robinson T."/>
            <person name="Song A."/>
            <person name="Song B.-B."/>
            <person name="Dinh H."/>
            <person name="Thornton R."/>
            <person name="Coyle M."/>
            <person name="Francisco L."/>
            <person name="Jackson L."/>
            <person name="Javaid M."/>
            <person name="Korchina V."/>
            <person name="Kovar C."/>
            <person name="Mata R."/>
            <person name="Mathew T."/>
            <person name="Ngo R."/>
            <person name="Nguyen L."/>
            <person name="Nguyen N."/>
            <person name="Okwuonu G."/>
            <person name="Ongeri F."/>
            <person name="Pham C."/>
            <person name="Simmons D."/>
            <person name="Wilczek-Boney K."/>
            <person name="Hale W."/>
            <person name="Jakkamsetti A."/>
            <person name="Pham P."/>
            <person name="Ruth R."/>
            <person name="San Lucas F."/>
            <person name="Warren J."/>
            <person name="Zhang J."/>
            <person name="Zhao Z."/>
            <person name="Zhou C."/>
            <person name="Zhu D."/>
            <person name="Lee S."/>
            <person name="Bess C."/>
            <person name="Blankenburg K."/>
            <person name="Forbes L."/>
            <person name="Fu Q."/>
            <person name="Gubbala S."/>
            <person name="Hirani K."/>
            <person name="Jayaseelan J.C."/>
            <person name="Lara F."/>
            <person name="Munidasa M."/>
            <person name="Palculict T."/>
            <person name="Patil S."/>
            <person name="Pu L.-L."/>
            <person name="Saada N."/>
            <person name="Tang L."/>
            <person name="Weissenberger G."/>
            <person name="Zhu Y."/>
            <person name="Hemphill L."/>
            <person name="Shang Y."/>
            <person name="Youmans B."/>
            <person name="Ayvaz T."/>
            <person name="Ross M."/>
            <person name="Santibanez J."/>
            <person name="Aqrawi P."/>
            <person name="Gross S."/>
            <person name="Joshi V."/>
            <person name="Fowler G."/>
            <person name="Nazareth L."/>
            <person name="Reid J."/>
            <person name="Worley K."/>
            <person name="Petrosino J."/>
            <person name="Highlander S."/>
            <person name="Gibbs R."/>
        </authorList>
    </citation>
    <scope>NUCLEOTIDE SEQUENCE [LARGE SCALE GENOMIC DNA]</scope>
    <source>
        <strain evidence="6">ATCC 33707</strain>
    </source>
</reference>
<evidence type="ECO:0000256" key="5">
    <source>
        <dbReference type="SAM" id="Phobius"/>
    </source>
</evidence>
<keyword evidence="3 5" id="KW-1133">Transmembrane helix</keyword>
<dbReference type="InterPro" id="IPR050367">
    <property type="entry name" value="APC_superfamily"/>
</dbReference>
<feature type="transmembrane region" description="Helical" evidence="5">
    <location>
        <begin position="53"/>
        <end position="74"/>
    </location>
</feature>
<feature type="transmembrane region" description="Helical" evidence="5">
    <location>
        <begin position="126"/>
        <end position="147"/>
    </location>
</feature>
<dbReference type="AlphaFoldDB" id="E9T826"/>
<evidence type="ECO:0000256" key="4">
    <source>
        <dbReference type="ARBA" id="ARBA00023136"/>
    </source>
</evidence>
<keyword evidence="2 5" id="KW-0812">Transmembrane</keyword>
<name>E9T826_RHOHA</name>
<gene>
    <name evidence="6" type="ORF">HMPREF0724_14932</name>
</gene>
<protein>
    <submittedName>
        <fullName evidence="6">Amino acid permease</fullName>
    </submittedName>
</protein>
<organism evidence="6 7">
    <name type="scientific">Prescottella equi ATCC 33707</name>
    <dbReference type="NCBI Taxonomy" id="525370"/>
    <lineage>
        <taxon>Bacteria</taxon>
        <taxon>Bacillati</taxon>
        <taxon>Actinomycetota</taxon>
        <taxon>Actinomycetes</taxon>
        <taxon>Mycobacteriales</taxon>
        <taxon>Nocardiaceae</taxon>
        <taxon>Prescottella</taxon>
    </lineage>
</organism>
<evidence type="ECO:0000256" key="3">
    <source>
        <dbReference type="ARBA" id="ARBA00022989"/>
    </source>
</evidence>
<feature type="transmembrane region" description="Helical" evidence="5">
    <location>
        <begin position="356"/>
        <end position="381"/>
    </location>
</feature>
<dbReference type="Proteomes" id="UP000004245">
    <property type="component" value="Unassembled WGS sequence"/>
</dbReference>
<feature type="transmembrane region" description="Helical" evidence="5">
    <location>
        <begin position="301"/>
        <end position="319"/>
    </location>
</feature>
<dbReference type="PIRSF" id="PIRSF006060">
    <property type="entry name" value="AA_transporter"/>
    <property type="match status" value="1"/>
</dbReference>
<proteinExistence type="predicted"/>
<evidence type="ECO:0000313" key="7">
    <source>
        <dbReference type="Proteomes" id="UP000004245"/>
    </source>
</evidence>
<feature type="transmembrane region" description="Helical" evidence="5">
    <location>
        <begin position="443"/>
        <end position="465"/>
    </location>
</feature>
<dbReference type="PANTHER" id="PTHR42770">
    <property type="entry name" value="AMINO ACID TRANSPORTER-RELATED"/>
    <property type="match status" value="1"/>
</dbReference>
<evidence type="ECO:0000256" key="1">
    <source>
        <dbReference type="ARBA" id="ARBA00004141"/>
    </source>
</evidence>
<feature type="transmembrane region" description="Helical" evidence="5">
    <location>
        <begin position="153"/>
        <end position="180"/>
    </location>
</feature>
<feature type="transmembrane region" description="Helical" evidence="5">
    <location>
        <begin position="80"/>
        <end position="105"/>
    </location>
</feature>
<comment type="subcellular location">
    <subcellularLocation>
        <location evidence="1">Membrane</location>
        <topology evidence="1">Multi-pass membrane protein</topology>
    </subcellularLocation>
</comment>
<dbReference type="PANTHER" id="PTHR42770:SF16">
    <property type="entry name" value="AMINO ACID PERMEASE"/>
    <property type="match status" value="1"/>
</dbReference>
<keyword evidence="4 5" id="KW-0472">Membrane</keyword>
<feature type="transmembrane region" description="Helical" evidence="5">
    <location>
        <begin position="187"/>
        <end position="209"/>
    </location>
</feature>
<sequence>MNAISLLHRLTSVTRVSALTDAIARSFTTGEPERPALSSMRALGRRQLSGVEVLAQSVATTAPAVSMVILPLTMLTHDRLVSGIVTILVATIAVTLIAFCVSQFTRRMAAAGGLHSFAFRGSGSRAALTAAVAMLVKYVGSAVMTLYHGGQAVIALCGLAGFSPPAPAVYLALAVGILCCLVRGVRFAAVTILAVEMCSLAFIVGLMLFGDNASAPVLVPPASGHGTLALVLTALFALAGFESAAFFGPEARRPLVTVTRTVLLTPLICGSLFLFAGWAAWTGRSDTLVDAYLHGTATGVDPVIVVALNVGLSCSWLASSMASSNAASRLVYSLGVEGALPRWCGRVHASFRTPDAALVLVVGVVVLGAGTFAVLGTGVVFGDLRLVVRGAVIVAYVVVAIASVRFLSRIGEQTPRVLAASTLGSVAGTSVLGYLVYVNVIDASYVVPVAVVAVLSSGLVWRSWLRGRHPDALLRMGAFDNAESADVLPGAGVFAADASGRTVLVGRDAR</sequence>
<feature type="transmembrane region" description="Helical" evidence="5">
    <location>
        <begin position="261"/>
        <end position="281"/>
    </location>
</feature>
<feature type="transmembrane region" description="Helical" evidence="5">
    <location>
        <begin position="417"/>
        <end position="437"/>
    </location>
</feature>
<dbReference type="Gene3D" id="1.20.1740.10">
    <property type="entry name" value="Amino acid/polyamine transporter I"/>
    <property type="match status" value="1"/>
</dbReference>
<evidence type="ECO:0000256" key="2">
    <source>
        <dbReference type="ARBA" id="ARBA00022692"/>
    </source>
</evidence>
<dbReference type="STRING" id="43767.A6I91_17060"/>